<dbReference type="Pfam" id="PF13358">
    <property type="entry name" value="DDE_3"/>
    <property type="match status" value="1"/>
</dbReference>
<name>A0A087TD28_STEMI</name>
<dbReference type="GO" id="GO:0003676">
    <property type="term" value="F:nucleic acid binding"/>
    <property type="evidence" value="ECO:0007669"/>
    <property type="project" value="InterPro"/>
</dbReference>
<dbReference type="Gene3D" id="3.30.420.10">
    <property type="entry name" value="Ribonuclease H-like superfamily/Ribonuclease H"/>
    <property type="match status" value="1"/>
</dbReference>
<feature type="domain" description="Tc1-like transposase DDE" evidence="1">
    <location>
        <begin position="23"/>
        <end position="93"/>
    </location>
</feature>
<accession>A0A087TD28</accession>
<gene>
    <name evidence="2" type="ORF">X975_13767</name>
</gene>
<keyword evidence="3" id="KW-1185">Reference proteome</keyword>
<dbReference type="InterPro" id="IPR038717">
    <property type="entry name" value="Tc1-like_DDE_dom"/>
</dbReference>
<evidence type="ECO:0000313" key="2">
    <source>
        <dbReference type="EMBL" id="KFM63017.1"/>
    </source>
</evidence>
<dbReference type="Proteomes" id="UP000054359">
    <property type="component" value="Unassembled WGS sequence"/>
</dbReference>
<evidence type="ECO:0000259" key="1">
    <source>
        <dbReference type="Pfam" id="PF13358"/>
    </source>
</evidence>
<protein>
    <submittedName>
        <fullName evidence="2">Transposable element Tc3 transposase</fullName>
    </submittedName>
</protein>
<organism evidence="2 3">
    <name type="scientific">Stegodyphus mimosarum</name>
    <name type="common">African social velvet spider</name>
    <dbReference type="NCBI Taxonomy" id="407821"/>
    <lineage>
        <taxon>Eukaryota</taxon>
        <taxon>Metazoa</taxon>
        <taxon>Ecdysozoa</taxon>
        <taxon>Arthropoda</taxon>
        <taxon>Chelicerata</taxon>
        <taxon>Arachnida</taxon>
        <taxon>Araneae</taxon>
        <taxon>Araneomorphae</taxon>
        <taxon>Entelegynae</taxon>
        <taxon>Eresoidea</taxon>
        <taxon>Eresidae</taxon>
        <taxon>Stegodyphus</taxon>
    </lineage>
</organism>
<sequence length="161" mass="18346">MVWAWISLEYRTDLHIFKPGSLTAVLEHIVRLYAAAVGFNFVLMDDNARPHRADIVDDYLESEGIARMAWSAYSADHNPVENLWDALGRAVSSRFPPPATLIELETALQEEWRLLNSAVVDHLIESMVTSDQAMEHSTTFLWLPDTRERVSDVVHDDRKLG</sequence>
<evidence type="ECO:0000313" key="3">
    <source>
        <dbReference type="Proteomes" id="UP000054359"/>
    </source>
</evidence>
<proteinExistence type="predicted"/>
<dbReference type="OrthoDB" id="4843387at2759"/>
<reference evidence="2 3" key="1">
    <citation type="submission" date="2013-11" db="EMBL/GenBank/DDBJ databases">
        <title>Genome sequencing of Stegodyphus mimosarum.</title>
        <authorList>
            <person name="Bechsgaard J."/>
        </authorList>
    </citation>
    <scope>NUCLEOTIDE SEQUENCE [LARGE SCALE GENOMIC DNA]</scope>
</reference>
<feature type="non-terminal residue" evidence="2">
    <location>
        <position position="161"/>
    </location>
</feature>
<dbReference type="InterPro" id="IPR036397">
    <property type="entry name" value="RNaseH_sf"/>
</dbReference>
<dbReference type="EMBL" id="KK114656">
    <property type="protein sequence ID" value="KFM63017.1"/>
    <property type="molecule type" value="Genomic_DNA"/>
</dbReference>
<dbReference type="AlphaFoldDB" id="A0A087TD28"/>